<evidence type="ECO:0000313" key="1">
    <source>
        <dbReference type="EMBL" id="JAH40635.1"/>
    </source>
</evidence>
<organism evidence="1">
    <name type="scientific">Anguilla anguilla</name>
    <name type="common">European freshwater eel</name>
    <name type="synonym">Muraena anguilla</name>
    <dbReference type="NCBI Taxonomy" id="7936"/>
    <lineage>
        <taxon>Eukaryota</taxon>
        <taxon>Metazoa</taxon>
        <taxon>Chordata</taxon>
        <taxon>Craniata</taxon>
        <taxon>Vertebrata</taxon>
        <taxon>Euteleostomi</taxon>
        <taxon>Actinopterygii</taxon>
        <taxon>Neopterygii</taxon>
        <taxon>Teleostei</taxon>
        <taxon>Anguilliformes</taxon>
        <taxon>Anguillidae</taxon>
        <taxon>Anguilla</taxon>
    </lineage>
</organism>
<dbReference type="EMBL" id="GBXM01067942">
    <property type="protein sequence ID" value="JAH40635.1"/>
    <property type="molecule type" value="Transcribed_RNA"/>
</dbReference>
<reference evidence="1" key="2">
    <citation type="journal article" date="2015" name="Fish Shellfish Immunol.">
        <title>Early steps in the European eel (Anguilla anguilla)-Vibrio vulnificus interaction in the gills: Role of the RtxA13 toxin.</title>
        <authorList>
            <person name="Callol A."/>
            <person name="Pajuelo D."/>
            <person name="Ebbesson L."/>
            <person name="Teles M."/>
            <person name="MacKenzie S."/>
            <person name="Amaro C."/>
        </authorList>
    </citation>
    <scope>NUCLEOTIDE SEQUENCE</scope>
</reference>
<protein>
    <submittedName>
        <fullName evidence="1">Uncharacterized protein</fullName>
    </submittedName>
</protein>
<accession>A0A0E9SIW8</accession>
<proteinExistence type="predicted"/>
<name>A0A0E9SIW8_ANGAN</name>
<reference evidence="1" key="1">
    <citation type="submission" date="2014-11" db="EMBL/GenBank/DDBJ databases">
        <authorList>
            <person name="Amaro Gonzalez C."/>
        </authorList>
    </citation>
    <scope>NUCLEOTIDE SEQUENCE</scope>
</reference>
<sequence length="52" mass="5853">MGSWWSCHSPVFTPSLTPPFFFSGLRSISRGHKPKHSLSIVSECVSFLFILI</sequence>
<dbReference type="AlphaFoldDB" id="A0A0E9SIW8"/>